<sequence>MFRKMRRFKQQLGEDECRKVLREQKRGVLSVLGDDGYPYGIPMNHWYSETDGVIYFHSAKAGHKLDAIKAYDKVSFCVHDEGYRNPGEWALNIKSVVVFGRIKLVADEDKAREIGTALVRKFTDDEAYLEKELKHALPRVQCLALVPEHMTGKLVNES</sequence>
<dbReference type="PANTHER" id="PTHR34071">
    <property type="entry name" value="5-NITROIMIDAZOLE ANTIBIOTICS RESISTANCE PROTEIN, NIMA-FAMILY-RELATED PROTEIN-RELATED"/>
    <property type="match status" value="1"/>
</dbReference>
<accession>A0A1H0NMY3</accession>
<dbReference type="OrthoDB" id="9794935at2"/>
<organism evidence="1 2">
    <name type="scientific">Selenomonas ruminantium</name>
    <dbReference type="NCBI Taxonomy" id="971"/>
    <lineage>
        <taxon>Bacteria</taxon>
        <taxon>Bacillati</taxon>
        <taxon>Bacillota</taxon>
        <taxon>Negativicutes</taxon>
        <taxon>Selenomonadales</taxon>
        <taxon>Selenomonadaceae</taxon>
        <taxon>Selenomonas</taxon>
    </lineage>
</organism>
<proteinExistence type="predicted"/>
<evidence type="ECO:0000313" key="1">
    <source>
        <dbReference type="EMBL" id="SDO94001.1"/>
    </source>
</evidence>
<dbReference type="Proteomes" id="UP000182412">
    <property type="component" value="Unassembled WGS sequence"/>
</dbReference>
<reference evidence="1 2" key="1">
    <citation type="submission" date="2016-10" db="EMBL/GenBank/DDBJ databases">
        <authorList>
            <person name="de Groot N.N."/>
        </authorList>
    </citation>
    <scope>NUCLEOTIDE SEQUENCE [LARGE SCALE GENOMIC DNA]</scope>
    <source>
        <strain evidence="1 2">S137</strain>
    </source>
</reference>
<dbReference type="AlphaFoldDB" id="A0A1H0NMY3"/>
<evidence type="ECO:0000313" key="2">
    <source>
        <dbReference type="Proteomes" id="UP000182412"/>
    </source>
</evidence>
<dbReference type="EMBL" id="FNJQ01000003">
    <property type="protein sequence ID" value="SDO94001.1"/>
    <property type="molecule type" value="Genomic_DNA"/>
</dbReference>
<dbReference type="RefSeq" id="WP_074571336.1">
    <property type="nucleotide sequence ID" value="NZ_FNJQ01000003.1"/>
</dbReference>
<gene>
    <name evidence="1" type="ORF">SAMN05216366_103136</name>
</gene>
<protein>
    <recommendedName>
        <fullName evidence="3">Nitroimidazole resistance protein</fullName>
    </recommendedName>
</protein>
<name>A0A1H0NMY3_SELRU</name>
<dbReference type="SUPFAM" id="SSF50475">
    <property type="entry name" value="FMN-binding split barrel"/>
    <property type="match status" value="1"/>
</dbReference>
<dbReference type="PANTHER" id="PTHR34071:SF2">
    <property type="entry name" value="FLAVIN-NUCLEOTIDE-BINDING PROTEIN"/>
    <property type="match status" value="1"/>
</dbReference>
<dbReference type="InterPro" id="IPR024747">
    <property type="entry name" value="Pyridox_Oxase-rel"/>
</dbReference>
<evidence type="ECO:0008006" key="3">
    <source>
        <dbReference type="Google" id="ProtNLM"/>
    </source>
</evidence>
<dbReference type="Gene3D" id="2.30.110.10">
    <property type="entry name" value="Electron Transport, Fmn-binding Protein, Chain A"/>
    <property type="match status" value="1"/>
</dbReference>
<dbReference type="Pfam" id="PF12900">
    <property type="entry name" value="Pyridox_ox_2"/>
    <property type="match status" value="1"/>
</dbReference>
<dbReference type="InterPro" id="IPR012349">
    <property type="entry name" value="Split_barrel_FMN-bd"/>
</dbReference>